<evidence type="ECO:0000313" key="2">
    <source>
        <dbReference type="Proteomes" id="UP000199558"/>
    </source>
</evidence>
<dbReference type="EMBL" id="FLRH01000005">
    <property type="protein sequence ID" value="SBT69282.1"/>
    <property type="molecule type" value="Genomic_DNA"/>
</dbReference>
<feature type="non-terminal residue" evidence="1">
    <location>
        <position position="379"/>
    </location>
</feature>
<gene>
    <name evidence="1" type="ORF">GA0070622_6406</name>
</gene>
<dbReference type="STRING" id="946078.GA0070622_6406"/>
<sequence length="379" mass="39032">MILDASGPEQIRAAFAAAIATAGERVDEIGGIAGVLGEAADRYEALDMQASTVEHLRDAGRACGTAQAAVATAAEQLRAALADFNNHDGQVADTVTDAGTLASKEILMGDGSTPTASTSPTGPDTTTAYGPPAAVGDLLGYADGDTCHGTDQVPAAAGPATTLALMDYGDGGASWDGGRYVAVGTSPHRWNPVTNAEDVDSGQPTGYAAPHLDPAEAETAAAHLDELADLAEAGHLPAKPTKWSRAADRLEHLLAGDADLAREKVTVVDDELPVTVRNLLGLLRDKQPAAGPATRRHVATTAMREAGGDTGTLWMDLVDHDGATRVAVTGVEGDEDPAADFWQPYTAQHTPEQARELATKLRTFATGAREAARGALYLG</sequence>
<name>A0A1A9BK69_9ACTN</name>
<dbReference type="AlphaFoldDB" id="A0A1A9BK69"/>
<organism evidence="1 2">
    <name type="scientific">Micromonospora sediminicola</name>
    <dbReference type="NCBI Taxonomy" id="946078"/>
    <lineage>
        <taxon>Bacteria</taxon>
        <taxon>Bacillati</taxon>
        <taxon>Actinomycetota</taxon>
        <taxon>Actinomycetes</taxon>
        <taxon>Micromonosporales</taxon>
        <taxon>Micromonosporaceae</taxon>
        <taxon>Micromonospora</taxon>
    </lineage>
</organism>
<keyword evidence="2" id="KW-1185">Reference proteome</keyword>
<proteinExistence type="predicted"/>
<dbReference type="Proteomes" id="UP000199558">
    <property type="component" value="Unassembled WGS sequence"/>
</dbReference>
<reference evidence="2" key="1">
    <citation type="submission" date="2016-06" db="EMBL/GenBank/DDBJ databases">
        <authorList>
            <person name="Varghese N."/>
            <person name="Submissions Spin"/>
        </authorList>
    </citation>
    <scope>NUCLEOTIDE SEQUENCE [LARGE SCALE GENOMIC DNA]</scope>
    <source>
        <strain evidence="2">DSM 45794</strain>
    </source>
</reference>
<accession>A0A1A9BK69</accession>
<protein>
    <submittedName>
        <fullName evidence="1">Uncharacterized protein</fullName>
    </submittedName>
</protein>
<evidence type="ECO:0000313" key="1">
    <source>
        <dbReference type="EMBL" id="SBT69282.1"/>
    </source>
</evidence>